<evidence type="ECO:0000256" key="5">
    <source>
        <dbReference type="SAM" id="SignalP"/>
    </source>
</evidence>
<organism evidence="6 7">
    <name type="scientific">Botryosphaeria parva (strain UCR-NP2)</name>
    <name type="common">Grapevine canker fungus</name>
    <name type="synonym">Neofusicoccum parvum</name>
    <dbReference type="NCBI Taxonomy" id="1287680"/>
    <lineage>
        <taxon>Eukaryota</taxon>
        <taxon>Fungi</taxon>
        <taxon>Dikarya</taxon>
        <taxon>Ascomycota</taxon>
        <taxon>Pezizomycotina</taxon>
        <taxon>Dothideomycetes</taxon>
        <taxon>Dothideomycetes incertae sedis</taxon>
        <taxon>Botryosphaeriales</taxon>
        <taxon>Botryosphaeriaceae</taxon>
        <taxon>Neofusicoccum</taxon>
    </lineage>
</organism>
<evidence type="ECO:0000313" key="6">
    <source>
        <dbReference type="EMBL" id="EOD49243.1"/>
    </source>
</evidence>
<dbReference type="HOGENOM" id="CLU_2573642_0_0_1"/>
<keyword evidence="5" id="KW-0732">Signal</keyword>
<keyword evidence="2" id="KW-0812">Transmembrane</keyword>
<dbReference type="InterPro" id="IPR036259">
    <property type="entry name" value="MFS_trans_sf"/>
</dbReference>
<accession>R1EN64</accession>
<reference evidence="7" key="1">
    <citation type="journal article" date="2013" name="Genome Announc.">
        <title>Draft genome sequence of Neofusicoccum parvum isolate UCR-NP2, a fungal vascular pathogen associated with grapevine cankers.</title>
        <authorList>
            <person name="Blanco-Ulate B."/>
            <person name="Rolshausen P."/>
            <person name="Cantu D."/>
        </authorList>
    </citation>
    <scope>NUCLEOTIDE SEQUENCE [LARGE SCALE GENOMIC DNA]</scope>
    <source>
        <strain evidence="7">UCR-NP2</strain>
    </source>
</reference>
<evidence type="ECO:0000256" key="1">
    <source>
        <dbReference type="ARBA" id="ARBA00004141"/>
    </source>
</evidence>
<dbReference type="SUPFAM" id="SSF103473">
    <property type="entry name" value="MFS general substrate transporter"/>
    <property type="match status" value="1"/>
</dbReference>
<dbReference type="AlphaFoldDB" id="R1EN64"/>
<dbReference type="OrthoDB" id="2428527at2759"/>
<feature type="signal peptide" evidence="5">
    <location>
        <begin position="1"/>
        <end position="20"/>
    </location>
</feature>
<dbReference type="GO" id="GO:0016020">
    <property type="term" value="C:membrane"/>
    <property type="evidence" value="ECO:0007669"/>
    <property type="project" value="UniProtKB-SubCell"/>
</dbReference>
<evidence type="ECO:0000313" key="7">
    <source>
        <dbReference type="Proteomes" id="UP000013521"/>
    </source>
</evidence>
<dbReference type="EMBL" id="KB916100">
    <property type="protein sequence ID" value="EOD49243.1"/>
    <property type="molecule type" value="Genomic_DNA"/>
</dbReference>
<proteinExistence type="predicted"/>
<dbReference type="PANTHER" id="PTHR42718:SF41">
    <property type="entry name" value="MFS TRANSPORTER OF UNKOWN SPECIFICITY (AFU_ORTHOLOGUE AFUA_5G09940)-RELATED"/>
    <property type="match status" value="1"/>
</dbReference>
<dbReference type="PANTHER" id="PTHR42718">
    <property type="entry name" value="MAJOR FACILITATOR SUPERFAMILY MULTIDRUG TRANSPORTER MFSC"/>
    <property type="match status" value="1"/>
</dbReference>
<protein>
    <submittedName>
        <fullName evidence="6">Uncharacterized protein</fullName>
    </submittedName>
</protein>
<keyword evidence="3" id="KW-1133">Transmembrane helix</keyword>
<feature type="chain" id="PRO_5004348839" evidence="5">
    <location>
        <begin position="21"/>
        <end position="81"/>
    </location>
</feature>
<comment type="subcellular location">
    <subcellularLocation>
        <location evidence="1">Membrane</location>
        <topology evidence="1">Multi-pass membrane protein</topology>
    </subcellularLocation>
</comment>
<dbReference type="KEGG" id="npa:UCRNP2_3998"/>
<dbReference type="Proteomes" id="UP000013521">
    <property type="component" value="Unassembled WGS sequence"/>
</dbReference>
<evidence type="ECO:0000256" key="4">
    <source>
        <dbReference type="ARBA" id="ARBA00023136"/>
    </source>
</evidence>
<keyword evidence="4" id="KW-0472">Membrane</keyword>
<gene>
    <name evidence="6" type="ORF">UCRNP2_3998</name>
</gene>
<name>R1EN64_BOTPV</name>
<evidence type="ECO:0000256" key="3">
    <source>
        <dbReference type="ARBA" id="ARBA00022989"/>
    </source>
</evidence>
<sequence length="81" mass="8284">MTFPLVMLVAFGPDLSFASASLIVSDQVPKEQQGAAGSFVNTVVNYSIGLGLAFGGNVEVATNDGGKDVLQGAVLSSHEKN</sequence>
<evidence type="ECO:0000256" key="2">
    <source>
        <dbReference type="ARBA" id="ARBA00022692"/>
    </source>
</evidence>
<dbReference type="eggNOG" id="KOG0254">
    <property type="taxonomic scope" value="Eukaryota"/>
</dbReference>